<dbReference type="Proteomes" id="UP000231919">
    <property type="component" value="Unassembled WGS sequence"/>
</dbReference>
<name>A0ABX4N517_9LEPT</name>
<comment type="caution">
    <text evidence="1">The sequence shown here is derived from an EMBL/GenBank/DDBJ whole genome shotgun (WGS) entry which is preliminary data.</text>
</comment>
<gene>
    <name evidence="1" type="ORF">CH378_18085</name>
</gene>
<protein>
    <submittedName>
        <fullName evidence="1">Uncharacterized protein</fullName>
    </submittedName>
</protein>
<accession>A0ABX4N517</accession>
<dbReference type="EMBL" id="NPDP01000040">
    <property type="protein sequence ID" value="PJZ28410.1"/>
    <property type="molecule type" value="Genomic_DNA"/>
</dbReference>
<dbReference type="RefSeq" id="WP_100756343.1">
    <property type="nucleotide sequence ID" value="NZ_NPDP01000040.1"/>
</dbReference>
<reference evidence="1 2" key="1">
    <citation type="submission" date="2017-07" db="EMBL/GenBank/DDBJ databases">
        <title>Leptospira spp. isolated from tropical soils.</title>
        <authorList>
            <person name="Thibeaux R."/>
            <person name="Iraola G."/>
            <person name="Ferres I."/>
            <person name="Bierque E."/>
            <person name="Girault D."/>
            <person name="Soupe-Gilbert M.-E."/>
            <person name="Picardeau M."/>
            <person name="Goarant C."/>
        </authorList>
    </citation>
    <scope>NUCLEOTIDE SEQUENCE [LARGE SCALE GENOMIC DNA]</scope>
    <source>
        <strain evidence="1 2">JW2-C-B1</strain>
    </source>
</reference>
<proteinExistence type="predicted"/>
<organism evidence="1 2">
    <name type="scientific">Leptospira kmetyi</name>
    <dbReference type="NCBI Taxonomy" id="408139"/>
    <lineage>
        <taxon>Bacteria</taxon>
        <taxon>Pseudomonadati</taxon>
        <taxon>Spirochaetota</taxon>
        <taxon>Spirochaetia</taxon>
        <taxon>Leptospirales</taxon>
        <taxon>Leptospiraceae</taxon>
        <taxon>Leptospira</taxon>
    </lineage>
</organism>
<evidence type="ECO:0000313" key="1">
    <source>
        <dbReference type="EMBL" id="PJZ28410.1"/>
    </source>
</evidence>
<evidence type="ECO:0000313" key="2">
    <source>
        <dbReference type="Proteomes" id="UP000231919"/>
    </source>
</evidence>
<sequence length="342" mass="40250">MKNICDTFGFVDPKTIPSESIYFDKELQKKAIITDKLKTVSLDYLTNAVKIQNESDLIEFQKLYSEVCLGGNSGIPAVFEKIEFVIKEKQKLAQGILKNINPEDVVEVAIPNNTSEFDNKLDGIKYLLRRLGQIPTLDSYGGEPNENLRKFVEAHFNDIEYKLYNSLKYNGDEFSFKESIESLHKIKKSKKYLYIRINPLELTDLFYEWKEYDFKTQTFSTKFPDEWEKDDRFDMPKDLQVKIPANEAKDFKRNYIKRDGSIDYQLGTKDRYLQVELLFKIENGLEDKIAWGDCSDDIIYWSKPPIGTTCKVRMDLRRKKLNLIPIRYRIENSRDSKVYQNY</sequence>
<keyword evidence="2" id="KW-1185">Reference proteome</keyword>